<gene>
    <name evidence="2" type="ORF">NDU88_006240</name>
</gene>
<dbReference type="AlphaFoldDB" id="A0AAV7MYM7"/>
<dbReference type="EMBL" id="JANPWB010000013">
    <property type="protein sequence ID" value="KAJ1108870.1"/>
    <property type="molecule type" value="Genomic_DNA"/>
</dbReference>
<dbReference type="Proteomes" id="UP001066276">
    <property type="component" value="Chromosome 9"/>
</dbReference>
<proteinExistence type="predicted"/>
<feature type="region of interest" description="Disordered" evidence="1">
    <location>
        <begin position="103"/>
        <end position="145"/>
    </location>
</feature>
<evidence type="ECO:0000313" key="3">
    <source>
        <dbReference type="Proteomes" id="UP001066276"/>
    </source>
</evidence>
<feature type="compositionally biased region" description="Basic residues" evidence="1">
    <location>
        <begin position="134"/>
        <end position="145"/>
    </location>
</feature>
<keyword evidence="3" id="KW-1185">Reference proteome</keyword>
<organism evidence="2 3">
    <name type="scientific">Pleurodeles waltl</name>
    <name type="common">Iberian ribbed newt</name>
    <dbReference type="NCBI Taxonomy" id="8319"/>
    <lineage>
        <taxon>Eukaryota</taxon>
        <taxon>Metazoa</taxon>
        <taxon>Chordata</taxon>
        <taxon>Craniata</taxon>
        <taxon>Vertebrata</taxon>
        <taxon>Euteleostomi</taxon>
        <taxon>Amphibia</taxon>
        <taxon>Batrachia</taxon>
        <taxon>Caudata</taxon>
        <taxon>Salamandroidea</taxon>
        <taxon>Salamandridae</taxon>
        <taxon>Pleurodelinae</taxon>
        <taxon>Pleurodeles</taxon>
    </lineage>
</organism>
<comment type="caution">
    <text evidence="2">The sequence shown here is derived from an EMBL/GenBank/DDBJ whole genome shotgun (WGS) entry which is preliminary data.</text>
</comment>
<evidence type="ECO:0000313" key="2">
    <source>
        <dbReference type="EMBL" id="KAJ1108870.1"/>
    </source>
</evidence>
<reference evidence="2" key="1">
    <citation type="journal article" date="2022" name="bioRxiv">
        <title>Sequencing and chromosome-scale assembly of the giantPleurodeles waltlgenome.</title>
        <authorList>
            <person name="Brown T."/>
            <person name="Elewa A."/>
            <person name="Iarovenko S."/>
            <person name="Subramanian E."/>
            <person name="Araus A.J."/>
            <person name="Petzold A."/>
            <person name="Susuki M."/>
            <person name="Suzuki K.-i.T."/>
            <person name="Hayashi T."/>
            <person name="Toyoda A."/>
            <person name="Oliveira C."/>
            <person name="Osipova E."/>
            <person name="Leigh N.D."/>
            <person name="Simon A."/>
            <person name="Yun M.H."/>
        </authorList>
    </citation>
    <scope>NUCLEOTIDE SEQUENCE</scope>
    <source>
        <strain evidence="2">20211129_DDA</strain>
        <tissue evidence="2">Liver</tissue>
    </source>
</reference>
<evidence type="ECO:0000256" key="1">
    <source>
        <dbReference type="SAM" id="MobiDB-lite"/>
    </source>
</evidence>
<sequence length="231" mass="25106">MAGYEDQAEDLYYLDEPAGSFDQDLVYALDAGVRHTVNQALAQAIQPIKHHLLGFVEQGWVAPSGIQPIGELPLPAKTQASNQSTNPHSADFESLIRNMSREHDYNSGSQKKAVSDPVSSSSEQSSEQGDDPPRKRKKKEMTRSKFRSVLAPADKVVLGSAGVPACILSQKLNVELNDSGSQLEMKSASPPLITALRLEAYAAKTLRMPLSWCDYILLSLVPGGVAMEEEP</sequence>
<accession>A0AAV7MYM7</accession>
<name>A0AAV7MYM7_PLEWA</name>
<protein>
    <submittedName>
        <fullName evidence="2">Uncharacterized protein</fullName>
    </submittedName>
</protein>